<evidence type="ECO:0000259" key="2">
    <source>
        <dbReference type="Pfam" id="PF10383"/>
    </source>
</evidence>
<evidence type="ECO:0000313" key="4">
    <source>
        <dbReference type="EMBL" id="KAF6234038.1"/>
    </source>
</evidence>
<evidence type="ECO:0000259" key="3">
    <source>
        <dbReference type="Pfam" id="PF16761"/>
    </source>
</evidence>
<feature type="compositionally biased region" description="Low complexity" evidence="1">
    <location>
        <begin position="237"/>
        <end position="289"/>
    </location>
</feature>
<feature type="compositionally biased region" description="Polar residues" evidence="1">
    <location>
        <begin position="214"/>
        <end position="223"/>
    </location>
</feature>
<gene>
    <name evidence="4" type="ORF">HO173_007868</name>
</gene>
<accession>A0A8H6FST6</accession>
<evidence type="ECO:0000313" key="5">
    <source>
        <dbReference type="Proteomes" id="UP000578531"/>
    </source>
</evidence>
<dbReference type="GO" id="GO:0033553">
    <property type="term" value="C:rDNA heterochromatin"/>
    <property type="evidence" value="ECO:0007669"/>
    <property type="project" value="TreeGrafter"/>
</dbReference>
<dbReference type="PANTHER" id="PTHR38046">
    <property type="entry name" value="CRYPTIC LOCI REGULATOR 2"/>
    <property type="match status" value="1"/>
</dbReference>
<feature type="domain" description="Cryptic loci regulator 2 N-terminal" evidence="3">
    <location>
        <begin position="78"/>
        <end position="165"/>
    </location>
</feature>
<proteinExistence type="predicted"/>
<dbReference type="Pfam" id="PF10383">
    <property type="entry name" value="Clr2"/>
    <property type="match status" value="1"/>
</dbReference>
<dbReference type="PANTHER" id="PTHR38046:SF1">
    <property type="entry name" value="CRYPTIC LOCI REGULATOR 2"/>
    <property type="match status" value="1"/>
</dbReference>
<feature type="region of interest" description="Disordered" evidence="1">
    <location>
        <begin position="213"/>
        <end position="300"/>
    </location>
</feature>
<dbReference type="Pfam" id="PF16761">
    <property type="entry name" value="Clr2_transil"/>
    <property type="match status" value="1"/>
</dbReference>
<protein>
    <recommendedName>
        <fullName evidence="6">Cryptic loci regulator 2 N-terminal domain-containing protein</fullName>
    </recommendedName>
</protein>
<evidence type="ECO:0008006" key="6">
    <source>
        <dbReference type="Google" id="ProtNLM"/>
    </source>
</evidence>
<name>A0A8H6FST6_9LECA</name>
<dbReference type="OrthoDB" id="2421327at2759"/>
<comment type="caution">
    <text evidence="4">The sequence shown here is derived from an EMBL/GenBank/DDBJ whole genome shotgun (WGS) entry which is preliminary data.</text>
</comment>
<feature type="domain" description="Cryptic loci regulator 2 C-terminal" evidence="2">
    <location>
        <begin position="445"/>
        <end position="564"/>
    </location>
</feature>
<dbReference type="EMBL" id="JACCJC010000033">
    <property type="protein sequence ID" value="KAF6234038.1"/>
    <property type="molecule type" value="Genomic_DNA"/>
</dbReference>
<dbReference type="GeneID" id="59289524"/>
<dbReference type="GO" id="GO:0031934">
    <property type="term" value="C:mating-type region heterochromatin"/>
    <property type="evidence" value="ECO:0007669"/>
    <property type="project" value="TreeGrafter"/>
</dbReference>
<dbReference type="GO" id="GO:0030466">
    <property type="term" value="P:silent mating-type cassette heterochromatin formation"/>
    <property type="evidence" value="ECO:0007669"/>
    <property type="project" value="TreeGrafter"/>
</dbReference>
<dbReference type="InterPro" id="IPR018839">
    <property type="entry name" value="Tscrpt-silencing_Clr2_C"/>
</dbReference>
<keyword evidence="5" id="KW-1185">Reference proteome</keyword>
<sequence length="749" mass="83252">MAEWKPVWIARSDGEYEIKTKKNGRELNAPTSAQLDRNSGENDYYELLDIDDPVAIEWKRILGGMLHREQKGPTDQIWILVDFPENYRLYKRFKDKKESKSRTKDLSKPAKADGKDGNRSEDFYLYGYPLGHKKRFKSAVDFFPHLLWLAQGTSNQRTDCECKQCSPEWVQNVSILPGKSGFVPKTEPAALQKDNPAVLRDNMIPKPQVVIKQRSMSQESNKVSKAVPKIQPPTPKAQPSATKSPAPAPAAKVVPPAAKMASVPSKAASQPVNTPAARTPAPVPTLVAPTPLPPAKSLEQDQDAQYSKYIYRSGELTWFNRGSAWGLSVIVKRDLFKDQRGQDRPRYLVQPLSHPYVHPTTKIISSEDDLRPWLAWSAPGPTHQTLATSGWDYRTVDWKGVIDGHYGVGDAEVDGSIYAAKWIDDSFTLIDPLSNNTTTTGERSYNGIYFGGEKLWVGEPVRLRVGHGHDVMIIHQIIEKLKQNSTSSASASVYLIGDIYRYSTIPYAVGQEPAENPNLPMRLRQDLKYRNRVSIASKRTISYWQIIQAAHRLEITEIKGRWYESSVLLPILHGAAAFQQDVQRGEITDVGTWINGRGDANSAPGKPGKRFSNRLEAFDQAVPAGTKISRGLDGPAEENVFPATNPSSMQASVTMAVQPGTELAAQSSVQGSGGQGQQVQGVSDGDIAQFMDLDRMEEGFTQNYERRWLFGTITWVCDFAGRYGNCAGGGSLCSWSLLASRVFFNSFRM</sequence>
<dbReference type="AlphaFoldDB" id="A0A8H6FST6"/>
<evidence type="ECO:0000256" key="1">
    <source>
        <dbReference type="SAM" id="MobiDB-lite"/>
    </source>
</evidence>
<dbReference type="Proteomes" id="UP000578531">
    <property type="component" value="Unassembled WGS sequence"/>
</dbReference>
<dbReference type="InterPro" id="IPR031915">
    <property type="entry name" value="Clr2_N"/>
</dbReference>
<dbReference type="RefSeq" id="XP_037163445.1">
    <property type="nucleotide sequence ID" value="XM_037309768.1"/>
</dbReference>
<organism evidence="4 5">
    <name type="scientific">Letharia columbiana</name>
    <dbReference type="NCBI Taxonomy" id="112416"/>
    <lineage>
        <taxon>Eukaryota</taxon>
        <taxon>Fungi</taxon>
        <taxon>Dikarya</taxon>
        <taxon>Ascomycota</taxon>
        <taxon>Pezizomycotina</taxon>
        <taxon>Lecanoromycetes</taxon>
        <taxon>OSLEUM clade</taxon>
        <taxon>Lecanoromycetidae</taxon>
        <taxon>Lecanorales</taxon>
        <taxon>Lecanorineae</taxon>
        <taxon>Parmeliaceae</taxon>
        <taxon>Letharia</taxon>
    </lineage>
</organism>
<reference evidence="4 5" key="1">
    <citation type="journal article" date="2020" name="Genomics">
        <title>Complete, high-quality genomes from long-read metagenomic sequencing of two wolf lichen thalli reveals enigmatic genome architecture.</title>
        <authorList>
            <person name="McKenzie S.K."/>
            <person name="Walston R.F."/>
            <person name="Allen J.L."/>
        </authorList>
    </citation>
    <scope>NUCLEOTIDE SEQUENCE [LARGE SCALE GENOMIC DNA]</scope>
    <source>
        <strain evidence="4">WasteWater2</strain>
    </source>
</reference>
<dbReference type="GO" id="GO:0070824">
    <property type="term" value="C:SHREC complex"/>
    <property type="evidence" value="ECO:0007669"/>
    <property type="project" value="InterPro"/>
</dbReference>
<dbReference type="InterPro" id="IPR038986">
    <property type="entry name" value="Clr2"/>
</dbReference>